<keyword evidence="8" id="KW-1185">Reference proteome</keyword>
<dbReference type="KEGG" id="glo:Glov_1899"/>
<dbReference type="PROSITE" id="PS50110">
    <property type="entry name" value="RESPONSE_REGULATORY"/>
    <property type="match status" value="1"/>
</dbReference>
<dbReference type="SUPFAM" id="SSF55073">
    <property type="entry name" value="Nucleotide cyclase"/>
    <property type="match status" value="1"/>
</dbReference>
<evidence type="ECO:0000256" key="2">
    <source>
        <dbReference type="ARBA" id="ARBA00022777"/>
    </source>
</evidence>
<accession>B3E1W5</accession>
<dbReference type="Pfam" id="PF00072">
    <property type="entry name" value="Response_reg"/>
    <property type="match status" value="1"/>
</dbReference>
<evidence type="ECO:0000313" key="7">
    <source>
        <dbReference type="EMBL" id="ACD95615.1"/>
    </source>
</evidence>
<evidence type="ECO:0000256" key="3">
    <source>
        <dbReference type="PROSITE-ProRule" id="PRU00169"/>
    </source>
</evidence>
<dbReference type="SUPFAM" id="SSF55781">
    <property type="entry name" value="GAF domain-like"/>
    <property type="match status" value="1"/>
</dbReference>
<feature type="modified residue" description="4-aspartylphosphate" evidence="3">
    <location>
        <position position="69"/>
    </location>
</feature>
<dbReference type="PANTHER" id="PTHR44757:SF2">
    <property type="entry name" value="BIOFILM ARCHITECTURE MAINTENANCE PROTEIN MBAA"/>
    <property type="match status" value="1"/>
</dbReference>
<dbReference type="eggNOG" id="COG2203">
    <property type="taxonomic scope" value="Bacteria"/>
</dbReference>
<feature type="domain" description="PAC" evidence="5">
    <location>
        <begin position="403"/>
        <end position="454"/>
    </location>
</feature>
<dbReference type="EMBL" id="CP001089">
    <property type="protein sequence ID" value="ACD95615.1"/>
    <property type="molecule type" value="Genomic_DNA"/>
</dbReference>
<dbReference type="Gene3D" id="3.30.450.20">
    <property type="entry name" value="PAS domain"/>
    <property type="match status" value="1"/>
</dbReference>
<dbReference type="PROSITE" id="PS50887">
    <property type="entry name" value="GGDEF"/>
    <property type="match status" value="1"/>
</dbReference>
<dbReference type="eggNOG" id="COG3706">
    <property type="taxonomic scope" value="Bacteria"/>
</dbReference>
<dbReference type="InterPro" id="IPR011006">
    <property type="entry name" value="CheY-like_superfamily"/>
</dbReference>
<dbReference type="Gene3D" id="3.40.50.2300">
    <property type="match status" value="1"/>
</dbReference>
<evidence type="ECO:0000259" key="4">
    <source>
        <dbReference type="PROSITE" id="PS50110"/>
    </source>
</evidence>
<keyword evidence="1" id="KW-0808">Transferase</keyword>
<name>B3E1W5_TRIL1</name>
<dbReference type="InterPro" id="IPR029787">
    <property type="entry name" value="Nucleotide_cyclase"/>
</dbReference>
<feature type="domain" description="GGDEF" evidence="6">
    <location>
        <begin position="483"/>
        <end position="616"/>
    </location>
</feature>
<evidence type="ECO:0000259" key="5">
    <source>
        <dbReference type="PROSITE" id="PS50113"/>
    </source>
</evidence>
<dbReference type="RefSeq" id="WP_012469954.1">
    <property type="nucleotide sequence ID" value="NC_010814.1"/>
</dbReference>
<proteinExistence type="predicted"/>
<keyword evidence="2" id="KW-0418">Kinase</keyword>
<dbReference type="Gene3D" id="3.30.70.270">
    <property type="match status" value="1"/>
</dbReference>
<keyword evidence="3" id="KW-0597">Phosphoprotein</keyword>
<dbReference type="CDD" id="cd17536">
    <property type="entry name" value="REC_YesN-like"/>
    <property type="match status" value="1"/>
</dbReference>
<dbReference type="Gene3D" id="3.30.450.40">
    <property type="match status" value="1"/>
</dbReference>
<reference evidence="7 8" key="1">
    <citation type="submission" date="2008-05" db="EMBL/GenBank/DDBJ databases">
        <title>Complete sequence of chromosome of Geobacter lovleyi SZ.</title>
        <authorList>
            <consortium name="US DOE Joint Genome Institute"/>
            <person name="Lucas S."/>
            <person name="Copeland A."/>
            <person name="Lapidus A."/>
            <person name="Glavina del Rio T."/>
            <person name="Dalin E."/>
            <person name="Tice H."/>
            <person name="Bruce D."/>
            <person name="Goodwin L."/>
            <person name="Pitluck S."/>
            <person name="Chertkov O."/>
            <person name="Meincke L."/>
            <person name="Brettin T."/>
            <person name="Detter J.C."/>
            <person name="Han C."/>
            <person name="Tapia R."/>
            <person name="Kuske C.R."/>
            <person name="Schmutz J."/>
            <person name="Larimer F."/>
            <person name="Land M."/>
            <person name="Hauser L."/>
            <person name="Kyrpides N."/>
            <person name="Mikhailova N."/>
            <person name="Sung Y."/>
            <person name="Fletcher K.E."/>
            <person name="Ritalahti K.M."/>
            <person name="Loeffler F.E."/>
            <person name="Richardson P."/>
        </authorList>
    </citation>
    <scope>NUCLEOTIDE SEQUENCE [LARGE SCALE GENOMIC DNA]</scope>
    <source>
        <strain evidence="8">ATCC BAA-1151 / DSM 17278 / SZ</strain>
    </source>
</reference>
<dbReference type="NCBIfam" id="TIGR00254">
    <property type="entry name" value="GGDEF"/>
    <property type="match status" value="1"/>
</dbReference>
<dbReference type="SUPFAM" id="SSF52172">
    <property type="entry name" value="CheY-like"/>
    <property type="match status" value="1"/>
</dbReference>
<dbReference type="eggNOG" id="COG2199">
    <property type="taxonomic scope" value="Bacteria"/>
</dbReference>
<dbReference type="STRING" id="398767.Glov_1899"/>
<dbReference type="InterPro" id="IPR013656">
    <property type="entry name" value="PAS_4"/>
</dbReference>
<dbReference type="PROSITE" id="PS50113">
    <property type="entry name" value="PAC"/>
    <property type="match status" value="1"/>
</dbReference>
<dbReference type="InterPro" id="IPR029016">
    <property type="entry name" value="GAF-like_dom_sf"/>
</dbReference>
<protein>
    <submittedName>
        <fullName evidence="7">Response regulator receiver modulated diguanylate cyclase with PAS/PAC sensor</fullName>
    </submittedName>
</protein>
<gene>
    <name evidence="7" type="ordered locus">Glov_1899</name>
</gene>
<dbReference type="Proteomes" id="UP000002420">
    <property type="component" value="Chromosome"/>
</dbReference>
<dbReference type="InterPro" id="IPR003018">
    <property type="entry name" value="GAF"/>
</dbReference>
<dbReference type="InterPro" id="IPR043128">
    <property type="entry name" value="Rev_trsase/Diguanyl_cyclase"/>
</dbReference>
<evidence type="ECO:0000256" key="1">
    <source>
        <dbReference type="ARBA" id="ARBA00022679"/>
    </source>
</evidence>
<dbReference type="OrthoDB" id="9812034at2"/>
<dbReference type="GO" id="GO:0016301">
    <property type="term" value="F:kinase activity"/>
    <property type="evidence" value="ECO:0007669"/>
    <property type="project" value="UniProtKB-KW"/>
</dbReference>
<dbReference type="SMART" id="SM00448">
    <property type="entry name" value="REC"/>
    <property type="match status" value="1"/>
</dbReference>
<dbReference type="AlphaFoldDB" id="B3E1W5"/>
<sequence>MAVHPITGDSSSLVELREISILFAEDDTSVRTHISRMLTPVCGELYTAENGRVALDLFRKKMPDLVLTDITMPAMTGLDLARQIKLERPAVPVIIISSHDDSEHLLQAINLHLDGYLTKPLNVQKLFANLQQQAMLLRARRLASQQSRLLSGVNMAIQYLLSADANQDAVDFALQEMAKAARADKIFLYHYQNAVLGDREVSLISGFAGGEMVLRFLDGAEPDMPELPYLERWYGLLSQGKSISGPRSAFPSEERHILDTMRVRSMLLTPIFEEGNLWGFACLCDMKRERPWSDAETSVVMTAARGLGSFMGRLKLEEERLEARKSLELANTQWRETFDTIPDMVMVLDTSHQIVHINKAARERLNIGESGPQSLIGPCFQHVHGASHPLQGCPHSALLKDHQPHETEVHIPHMNSYFHITVNPTFDGDGNLVGAVHVARDVTKRREMEDRLRYLSTHDEMTKLYNRAFFEAEIEQLEKGRVAPLSVVIADLDGLKEANDRFGHDVGDGLIRAAADLLREIFRAGDAIARIGGDEFAVILKGVGEELLATIMERARQMLEEGGHQSEHGLKVRFSLGSATTGFPARLQDAIREADMAMYEDKKARKLKENELSEFA</sequence>
<organism evidence="7 8">
    <name type="scientific">Trichlorobacter lovleyi (strain ATCC BAA-1151 / DSM 17278 / SZ)</name>
    <name type="common">Geobacter lovleyi</name>
    <dbReference type="NCBI Taxonomy" id="398767"/>
    <lineage>
        <taxon>Bacteria</taxon>
        <taxon>Pseudomonadati</taxon>
        <taxon>Thermodesulfobacteriota</taxon>
        <taxon>Desulfuromonadia</taxon>
        <taxon>Geobacterales</taxon>
        <taxon>Geobacteraceae</taxon>
        <taxon>Trichlorobacter</taxon>
    </lineage>
</organism>
<dbReference type="Pfam" id="PF00990">
    <property type="entry name" value="GGDEF"/>
    <property type="match status" value="1"/>
</dbReference>
<evidence type="ECO:0000259" key="6">
    <source>
        <dbReference type="PROSITE" id="PS50887"/>
    </source>
</evidence>
<feature type="domain" description="Response regulatory" evidence="4">
    <location>
        <begin position="20"/>
        <end position="134"/>
    </location>
</feature>
<dbReference type="CDD" id="cd01949">
    <property type="entry name" value="GGDEF"/>
    <property type="match status" value="1"/>
</dbReference>
<dbReference type="InterPro" id="IPR000700">
    <property type="entry name" value="PAS-assoc_C"/>
</dbReference>
<dbReference type="GO" id="GO:0000160">
    <property type="term" value="P:phosphorelay signal transduction system"/>
    <property type="evidence" value="ECO:0007669"/>
    <property type="project" value="InterPro"/>
</dbReference>
<dbReference type="InterPro" id="IPR000014">
    <property type="entry name" value="PAS"/>
</dbReference>
<dbReference type="InterPro" id="IPR052155">
    <property type="entry name" value="Biofilm_reg_signaling"/>
</dbReference>
<dbReference type="InterPro" id="IPR000160">
    <property type="entry name" value="GGDEF_dom"/>
</dbReference>
<dbReference type="InterPro" id="IPR035965">
    <property type="entry name" value="PAS-like_dom_sf"/>
</dbReference>
<dbReference type="Pfam" id="PF01590">
    <property type="entry name" value="GAF"/>
    <property type="match status" value="1"/>
</dbReference>
<dbReference type="InterPro" id="IPR001789">
    <property type="entry name" value="Sig_transdc_resp-reg_receiver"/>
</dbReference>
<evidence type="ECO:0000313" key="8">
    <source>
        <dbReference type="Proteomes" id="UP000002420"/>
    </source>
</evidence>
<dbReference type="PANTHER" id="PTHR44757">
    <property type="entry name" value="DIGUANYLATE CYCLASE DGCP"/>
    <property type="match status" value="1"/>
</dbReference>
<dbReference type="SMART" id="SM00267">
    <property type="entry name" value="GGDEF"/>
    <property type="match status" value="1"/>
</dbReference>
<dbReference type="Pfam" id="PF08448">
    <property type="entry name" value="PAS_4"/>
    <property type="match status" value="1"/>
</dbReference>
<dbReference type="HOGENOM" id="CLU_443288_0_0_7"/>
<dbReference type="CDD" id="cd00130">
    <property type="entry name" value="PAS"/>
    <property type="match status" value="1"/>
</dbReference>
<dbReference type="SUPFAM" id="SSF55785">
    <property type="entry name" value="PYP-like sensor domain (PAS domain)"/>
    <property type="match status" value="1"/>
</dbReference>